<keyword evidence="1" id="KW-0812">Transmembrane</keyword>
<evidence type="ECO:0000313" key="4">
    <source>
        <dbReference type="Proteomes" id="UP001056539"/>
    </source>
</evidence>
<keyword evidence="1" id="KW-0472">Membrane</keyword>
<dbReference type="RefSeq" id="WP_271434544.1">
    <property type="nucleotide sequence ID" value="NZ_CP073355.1"/>
</dbReference>
<evidence type="ECO:0000313" key="3">
    <source>
        <dbReference type="EMBL" id="URA09415.1"/>
    </source>
</evidence>
<keyword evidence="1" id="KW-1133">Transmembrane helix</keyword>
<organism evidence="3 4">
    <name type="scientific">Thermospira aquatica</name>
    <dbReference type="NCBI Taxonomy" id="2828656"/>
    <lineage>
        <taxon>Bacteria</taxon>
        <taxon>Pseudomonadati</taxon>
        <taxon>Spirochaetota</taxon>
        <taxon>Spirochaetia</taxon>
        <taxon>Brevinematales</taxon>
        <taxon>Thermospiraceae</taxon>
        <taxon>Thermospira</taxon>
    </lineage>
</organism>
<accession>A0AAX3BAY8</accession>
<feature type="transmembrane region" description="Helical" evidence="1">
    <location>
        <begin position="292"/>
        <end position="313"/>
    </location>
</feature>
<feature type="transmembrane region" description="Helical" evidence="1">
    <location>
        <begin position="358"/>
        <end position="380"/>
    </location>
</feature>
<evidence type="ECO:0000259" key="2">
    <source>
        <dbReference type="Pfam" id="PF25302"/>
    </source>
</evidence>
<gene>
    <name evidence="3" type="ORF">KDW03_07925</name>
</gene>
<dbReference type="AlphaFoldDB" id="A0AAX3BAY8"/>
<dbReference type="Proteomes" id="UP001056539">
    <property type="component" value="Chromosome"/>
</dbReference>
<proteinExistence type="predicted"/>
<dbReference type="NCBIfam" id="NF047619">
    <property type="entry name" value="NADase_discoid"/>
    <property type="match status" value="1"/>
</dbReference>
<name>A0AAX3BAY8_9SPIR</name>
<keyword evidence="4" id="KW-1185">Reference proteome</keyword>
<feature type="transmembrane region" description="Helical" evidence="1">
    <location>
        <begin position="258"/>
        <end position="280"/>
    </location>
</feature>
<feature type="domain" description="NAD glycohydrolase translocation F5/8 type C" evidence="2">
    <location>
        <begin position="60"/>
        <end position="189"/>
    </location>
</feature>
<reference evidence="3" key="2">
    <citation type="submission" date="2022-06" db="EMBL/GenBank/DDBJ databases">
        <title>Thermospira aquatica gen. nov., sp. nov.</title>
        <authorList>
            <person name="Ben Ali Gam Z."/>
            <person name="Labat M."/>
        </authorList>
    </citation>
    <scope>NUCLEOTIDE SEQUENCE</scope>
    <source>
        <strain evidence="3">F1F22</strain>
    </source>
</reference>
<protein>
    <recommendedName>
        <fullName evidence="2">NAD glycohydrolase translocation F5/8 type C domain-containing protein</fullName>
    </recommendedName>
</protein>
<sequence length="383" mass="45293">MRIILTFLFIILAYNRLAYTLSSTNLGYEVKVKYISFENEDIPFNPDDPNSEVPALDENHRLSYMFDNNIKTAFAVKDTELYIYIIFEKPILIDEIRIFNGWGKSKESFYHNYRIKELGVSLFNQDEYARAKNYLDFGILFNDEFKFTNIYITNITNEIVPRRNLRLMFIEVYSSGVIHRKTCISEIQLYYKGKRYKIVNLDEVEDKIRYGSPITQGHWIGEPIKYKEKPRKKWYEFWKIGRDYIVEDSKFLRSIWKIWWAIREIFPYLLIQLACFVFAIKERKEKLPDFAKALSIVSPLLSFLLIISHRVFYDSYIGNFLVEGFITLGVLLIQVIVGITLIIIVIRKRREIRIFSIIGYIIYGILLPLSTVLLSMVLIVSGL</sequence>
<feature type="transmembrane region" description="Helical" evidence="1">
    <location>
        <begin position="325"/>
        <end position="346"/>
    </location>
</feature>
<dbReference type="EMBL" id="CP073355">
    <property type="protein sequence ID" value="URA09415.1"/>
    <property type="molecule type" value="Genomic_DNA"/>
</dbReference>
<dbReference type="InterPro" id="IPR057561">
    <property type="entry name" value="NADase_transloc"/>
</dbReference>
<reference evidence="3" key="1">
    <citation type="submission" date="2021-04" db="EMBL/GenBank/DDBJ databases">
        <authorList>
            <person name="Postec A."/>
        </authorList>
    </citation>
    <scope>NUCLEOTIDE SEQUENCE</scope>
    <source>
        <strain evidence="3">F1F22</strain>
    </source>
</reference>
<dbReference type="Pfam" id="PF25302">
    <property type="entry name" value="NADase_transloc"/>
    <property type="match status" value="1"/>
</dbReference>
<dbReference type="KEGG" id="taqu:KDW03_07925"/>
<evidence type="ECO:0000256" key="1">
    <source>
        <dbReference type="SAM" id="Phobius"/>
    </source>
</evidence>